<proteinExistence type="predicted"/>
<comment type="caution">
    <text evidence="1">The sequence shown here is derived from an EMBL/GenBank/DDBJ whole genome shotgun (WGS) entry which is preliminary data.</text>
</comment>
<evidence type="ECO:0000313" key="1">
    <source>
        <dbReference type="EMBL" id="POW15444.1"/>
    </source>
</evidence>
<protein>
    <submittedName>
        <fullName evidence="1">Uncharacterized protein</fullName>
    </submittedName>
</protein>
<dbReference type="VEuPathDB" id="FungiDB:PSHT_07068"/>
<keyword evidence="2" id="KW-1185">Reference proteome</keyword>
<organism evidence="1 2">
    <name type="scientific">Puccinia striiformis</name>
    <dbReference type="NCBI Taxonomy" id="27350"/>
    <lineage>
        <taxon>Eukaryota</taxon>
        <taxon>Fungi</taxon>
        <taxon>Dikarya</taxon>
        <taxon>Basidiomycota</taxon>
        <taxon>Pucciniomycotina</taxon>
        <taxon>Pucciniomycetes</taxon>
        <taxon>Pucciniales</taxon>
        <taxon>Pucciniaceae</taxon>
        <taxon>Puccinia</taxon>
    </lineage>
</organism>
<dbReference type="Proteomes" id="UP000238274">
    <property type="component" value="Unassembled WGS sequence"/>
</dbReference>
<dbReference type="EMBL" id="PKSM01000085">
    <property type="protein sequence ID" value="POW15444.1"/>
    <property type="molecule type" value="Genomic_DNA"/>
</dbReference>
<name>A0A2S4W0Z0_9BASI</name>
<sequence>MGVRIVIGWIWVAGGSNRESPLGNWAGLV</sequence>
<reference evidence="2" key="2">
    <citation type="journal article" date="2018" name="BMC Genomics">
        <title>Genomic insights into host adaptation between the wheat stripe rust pathogen (Puccinia striiformis f. sp. tritici) and the barley stripe rust pathogen (Puccinia striiformis f. sp. hordei).</title>
        <authorList>
            <person name="Xia C."/>
            <person name="Wang M."/>
            <person name="Yin C."/>
            <person name="Cornejo O.E."/>
            <person name="Hulbert S.H."/>
            <person name="Chen X."/>
        </authorList>
    </citation>
    <scope>NUCLEOTIDE SEQUENCE [LARGE SCALE GENOMIC DNA]</scope>
    <source>
        <strain evidence="2">93TX-2</strain>
    </source>
</reference>
<evidence type="ECO:0000313" key="2">
    <source>
        <dbReference type="Proteomes" id="UP000238274"/>
    </source>
</evidence>
<reference evidence="2" key="3">
    <citation type="journal article" date="2018" name="Mol. Plant Microbe Interact.">
        <title>Genome sequence resources for the wheat stripe rust pathogen (Puccinia striiformis f. sp. tritici) and the barley stripe rust pathogen (Puccinia striiformis f. sp. hordei).</title>
        <authorList>
            <person name="Xia C."/>
            <person name="Wang M."/>
            <person name="Yin C."/>
            <person name="Cornejo O.E."/>
            <person name="Hulbert S.H."/>
            <person name="Chen X."/>
        </authorList>
    </citation>
    <scope>NUCLEOTIDE SEQUENCE [LARGE SCALE GENOMIC DNA]</scope>
    <source>
        <strain evidence="2">93TX-2</strain>
    </source>
</reference>
<dbReference type="AlphaFoldDB" id="A0A2S4W0Z0"/>
<gene>
    <name evidence="1" type="ORF">PSHT_07068</name>
</gene>
<reference evidence="1 2" key="1">
    <citation type="submission" date="2017-12" db="EMBL/GenBank/DDBJ databases">
        <title>Gene loss provides genomic basis for host adaptation in cereal stripe rust fungi.</title>
        <authorList>
            <person name="Xia C."/>
        </authorList>
    </citation>
    <scope>NUCLEOTIDE SEQUENCE [LARGE SCALE GENOMIC DNA]</scope>
    <source>
        <strain evidence="1 2">93TX-2</strain>
    </source>
</reference>
<accession>A0A2S4W0Z0</accession>